<reference evidence="15" key="1">
    <citation type="submission" date="2022-01" db="EMBL/GenBank/DDBJ databases">
        <authorList>
            <person name="King R."/>
        </authorList>
    </citation>
    <scope>NUCLEOTIDE SEQUENCE</scope>
</reference>
<evidence type="ECO:0000256" key="3">
    <source>
        <dbReference type="ARBA" id="ARBA00012736"/>
    </source>
</evidence>
<comment type="similarity">
    <text evidence="2 13">Belongs to the glycosyl hydrolase 28 family.</text>
</comment>
<evidence type="ECO:0000256" key="4">
    <source>
        <dbReference type="ARBA" id="ARBA00022525"/>
    </source>
</evidence>
<dbReference type="SUPFAM" id="SSF51126">
    <property type="entry name" value="Pectin lyase-like"/>
    <property type="match status" value="1"/>
</dbReference>
<protein>
    <recommendedName>
        <fullName evidence="3">endo-polygalacturonase</fullName>
        <ecNumber evidence="3">3.2.1.15</ecNumber>
    </recommendedName>
</protein>
<keyword evidence="11" id="KW-0961">Cell wall biogenesis/degradation</keyword>
<keyword evidence="5 14" id="KW-0732">Signal</keyword>
<evidence type="ECO:0000256" key="12">
    <source>
        <dbReference type="ARBA" id="ARBA00034074"/>
    </source>
</evidence>
<dbReference type="AlphaFoldDB" id="A0A9N9MXR0"/>
<dbReference type="PANTHER" id="PTHR31884:SF9">
    <property type="entry name" value="ENDOPOLYGALACTURONASE D-RELATED"/>
    <property type="match status" value="1"/>
</dbReference>
<evidence type="ECO:0000256" key="2">
    <source>
        <dbReference type="ARBA" id="ARBA00008834"/>
    </source>
</evidence>
<dbReference type="Gene3D" id="2.160.20.10">
    <property type="entry name" value="Single-stranded right-handed beta-helix, Pectin lyase-like"/>
    <property type="match status" value="1"/>
</dbReference>
<evidence type="ECO:0000256" key="5">
    <source>
        <dbReference type="ARBA" id="ARBA00022729"/>
    </source>
</evidence>
<evidence type="ECO:0000256" key="14">
    <source>
        <dbReference type="SAM" id="SignalP"/>
    </source>
</evidence>
<evidence type="ECO:0000256" key="6">
    <source>
        <dbReference type="ARBA" id="ARBA00022737"/>
    </source>
</evidence>
<dbReference type="GO" id="GO:0045490">
    <property type="term" value="P:pectin catabolic process"/>
    <property type="evidence" value="ECO:0007669"/>
    <property type="project" value="TreeGrafter"/>
</dbReference>
<keyword evidence="6" id="KW-0677">Repeat</keyword>
<evidence type="ECO:0000256" key="7">
    <source>
        <dbReference type="ARBA" id="ARBA00022801"/>
    </source>
</evidence>
<dbReference type="EMBL" id="OU892281">
    <property type="protein sequence ID" value="CAG9769536.1"/>
    <property type="molecule type" value="Genomic_DNA"/>
</dbReference>
<keyword evidence="16" id="KW-1185">Reference proteome</keyword>
<keyword evidence="4" id="KW-0964">Secreted</keyword>
<accession>A0A9N9MXR0</accession>
<evidence type="ECO:0000256" key="11">
    <source>
        <dbReference type="ARBA" id="ARBA00023316"/>
    </source>
</evidence>
<comment type="catalytic activity">
    <reaction evidence="12">
        <text>(1,4-alpha-D-galacturonosyl)n+m + H2O = (1,4-alpha-D-galacturonosyl)n + (1,4-alpha-D-galacturonosyl)m.</text>
        <dbReference type="EC" id="3.2.1.15"/>
    </reaction>
</comment>
<keyword evidence="7 13" id="KW-0378">Hydrolase</keyword>
<evidence type="ECO:0000313" key="16">
    <source>
        <dbReference type="Proteomes" id="UP001152799"/>
    </source>
</evidence>
<keyword evidence="8" id="KW-1015">Disulfide bond</keyword>
<dbReference type="OrthoDB" id="187139at2759"/>
<keyword evidence="9" id="KW-0325">Glycoprotein</keyword>
<comment type="subcellular location">
    <subcellularLocation>
        <location evidence="1">Secreted</location>
    </subcellularLocation>
</comment>
<evidence type="ECO:0000256" key="10">
    <source>
        <dbReference type="ARBA" id="ARBA00023295"/>
    </source>
</evidence>
<keyword evidence="10 13" id="KW-0326">Glycosidase</keyword>
<dbReference type="Proteomes" id="UP001152799">
    <property type="component" value="Chromosome 5"/>
</dbReference>
<dbReference type="Pfam" id="PF00295">
    <property type="entry name" value="Glyco_hydro_28"/>
    <property type="match status" value="1"/>
</dbReference>
<sequence length="365" mass="40470">MFQFIFSVSIILIFFSKTTLGGDNCLVTDYDQIETALQTCKNIVIDSIIVPAKRELTLNIRDGTNLTFRGNISFEKEFWKGPLVRISGSNFYMRGEEGSVFDGNGPLYWDGLGTWGKTNKPKFMKINVHNATMENINLRNCPVACVVIKGSDNLTIRNWVLDLLDGDEGVAPPNKFGHNTDGFTIGSETNNLLIEDTTVYNQDDCVSITNGENITIRNIFCHGSHGLSINGEGKIVKNVLITDSVITNAQNGIHVKTHLGSPPGLIQNVTYKDIKILDSKSYGVRIHQNYKNLSPGHSMDDPPENSVKIYDLNFINIFGNVQNGAIPVYILCADEGCFDWTWEGVRLYGARSNNCTGYTPEGFSC</sequence>
<dbReference type="GO" id="GO:0005576">
    <property type="term" value="C:extracellular region"/>
    <property type="evidence" value="ECO:0007669"/>
    <property type="project" value="UniProtKB-SubCell"/>
</dbReference>
<dbReference type="GO" id="GO:0004650">
    <property type="term" value="F:polygalacturonase activity"/>
    <property type="evidence" value="ECO:0007669"/>
    <property type="project" value="UniProtKB-EC"/>
</dbReference>
<organism evidence="15 16">
    <name type="scientific">Ceutorhynchus assimilis</name>
    <name type="common">cabbage seed weevil</name>
    <dbReference type="NCBI Taxonomy" id="467358"/>
    <lineage>
        <taxon>Eukaryota</taxon>
        <taxon>Metazoa</taxon>
        <taxon>Ecdysozoa</taxon>
        <taxon>Arthropoda</taxon>
        <taxon>Hexapoda</taxon>
        <taxon>Insecta</taxon>
        <taxon>Pterygota</taxon>
        <taxon>Neoptera</taxon>
        <taxon>Endopterygota</taxon>
        <taxon>Coleoptera</taxon>
        <taxon>Polyphaga</taxon>
        <taxon>Cucujiformia</taxon>
        <taxon>Curculionidae</taxon>
        <taxon>Ceutorhynchinae</taxon>
        <taxon>Ceutorhynchus</taxon>
    </lineage>
</organism>
<evidence type="ECO:0000256" key="13">
    <source>
        <dbReference type="RuleBase" id="RU361169"/>
    </source>
</evidence>
<dbReference type="InterPro" id="IPR006626">
    <property type="entry name" value="PbH1"/>
</dbReference>
<gene>
    <name evidence="15" type="ORF">CEUTPL_LOCUS10043</name>
</gene>
<dbReference type="EC" id="3.2.1.15" evidence="3"/>
<dbReference type="InterPro" id="IPR050434">
    <property type="entry name" value="Glycosyl_hydrlase_28"/>
</dbReference>
<evidence type="ECO:0000256" key="1">
    <source>
        <dbReference type="ARBA" id="ARBA00004613"/>
    </source>
</evidence>
<feature type="chain" id="PRO_5040270958" description="endo-polygalacturonase" evidence="14">
    <location>
        <begin position="22"/>
        <end position="365"/>
    </location>
</feature>
<feature type="signal peptide" evidence="14">
    <location>
        <begin position="1"/>
        <end position="21"/>
    </location>
</feature>
<dbReference type="PANTHER" id="PTHR31884">
    <property type="entry name" value="POLYGALACTURONASE"/>
    <property type="match status" value="1"/>
</dbReference>
<evidence type="ECO:0000313" key="15">
    <source>
        <dbReference type="EMBL" id="CAG9769536.1"/>
    </source>
</evidence>
<dbReference type="GO" id="GO:0071555">
    <property type="term" value="P:cell wall organization"/>
    <property type="evidence" value="ECO:0007669"/>
    <property type="project" value="UniProtKB-KW"/>
</dbReference>
<proteinExistence type="inferred from homology"/>
<dbReference type="InterPro" id="IPR000743">
    <property type="entry name" value="Glyco_hydro_28"/>
</dbReference>
<name>A0A9N9MXR0_9CUCU</name>
<evidence type="ECO:0000256" key="9">
    <source>
        <dbReference type="ARBA" id="ARBA00023180"/>
    </source>
</evidence>
<dbReference type="InterPro" id="IPR011050">
    <property type="entry name" value="Pectin_lyase_fold/virulence"/>
</dbReference>
<evidence type="ECO:0000256" key="8">
    <source>
        <dbReference type="ARBA" id="ARBA00023157"/>
    </source>
</evidence>
<dbReference type="SMART" id="SM00710">
    <property type="entry name" value="PbH1"/>
    <property type="match status" value="5"/>
</dbReference>
<dbReference type="InterPro" id="IPR012334">
    <property type="entry name" value="Pectin_lyas_fold"/>
</dbReference>